<gene>
    <name evidence="2" type="ORF">ALEPTO_LOCUS9381</name>
</gene>
<dbReference type="AlphaFoldDB" id="A0A9N9DAB3"/>
<dbReference type="OrthoDB" id="9385071at2759"/>
<feature type="region of interest" description="Disordered" evidence="1">
    <location>
        <begin position="686"/>
        <end position="716"/>
    </location>
</feature>
<dbReference type="Proteomes" id="UP000789508">
    <property type="component" value="Unassembled WGS sequence"/>
</dbReference>
<evidence type="ECO:0000256" key="1">
    <source>
        <dbReference type="SAM" id="MobiDB-lite"/>
    </source>
</evidence>
<comment type="caution">
    <text evidence="2">The sequence shown here is derived from an EMBL/GenBank/DDBJ whole genome shotgun (WGS) entry which is preliminary data.</text>
</comment>
<evidence type="ECO:0000313" key="2">
    <source>
        <dbReference type="EMBL" id="CAG8631729.1"/>
    </source>
</evidence>
<feature type="compositionally biased region" description="Basic and acidic residues" evidence="1">
    <location>
        <begin position="309"/>
        <end position="336"/>
    </location>
</feature>
<feature type="compositionally biased region" description="Polar residues" evidence="1">
    <location>
        <begin position="448"/>
        <end position="464"/>
    </location>
</feature>
<feature type="region of interest" description="Disordered" evidence="1">
    <location>
        <begin position="445"/>
        <end position="504"/>
    </location>
</feature>
<sequence>MGKNNKNRKSQTPQPQQPSGQHQQTPTGKSTYRKYHRRHTLLNHHSPYIQRQLSGQTFPGTPSFIPSDQQIMRRTPQDSAFVDKPSFTPTNQQIMRRTQQSSPHFSSPFFLYNYESKSKNLQITNTIPFEQQTSILSETKTDKAILVEKKTINPIIIGANPKENNNRKEEKVLALSSHIRWGMANEKVQRIEGKLTELETSNSVDRLNTEVTAFTSGQLGLLSYDDSAVENDEIQESDTSTEDGEIKEYKKSFEHNYRKERKVAFASIHDNDGKTKEDEIKIESGISSIEKQETNVTQSQIESQFKNLKLSENDSSTEEKNKKLFEEDKTPTKSQDELIQVEESIELISDSSVSTIKSDDRGKNSQDCSFSVSDQKVVLEAILQESEKDCEKTLENKIPPSTPMHDTLSFFSKSPTEYYDEVSFQTPKIKTSQSQFLNIGAEEESRRISSGLQIPSVSATNSAKSFDMDDQRRNLAPSNEMDGPVHTPQSPSTSSLTQNPSFVHTSNETQNSIAVQTPNLIQNPGLIQIPSTPSLIQDPSSIHTPNLIQNPSSTHTPDLIQNSPTSNLTQSLSSVQTPSAVQNPETPMKIPTVVIQNHEILTTTPSLIRNARTLMKIQNPETPMNTPITPRYNLRTRTSNSANVSMKMRTPSLHTIEEKIPNTPFKSTQITESFVSTTIDDFASTSSNNNNIQTPISKNEFSTSSTVRYPTTPSRTPKPWPLEIEVLRERLGFEFRRRNITQKELVNEIFAIVKTLPGSDGITFSQSSCSNFLRGISKPRSTIVFDAMRKWIDSQMGN</sequence>
<keyword evidence="3" id="KW-1185">Reference proteome</keyword>
<organism evidence="2 3">
    <name type="scientific">Ambispora leptoticha</name>
    <dbReference type="NCBI Taxonomy" id="144679"/>
    <lineage>
        <taxon>Eukaryota</taxon>
        <taxon>Fungi</taxon>
        <taxon>Fungi incertae sedis</taxon>
        <taxon>Mucoromycota</taxon>
        <taxon>Glomeromycotina</taxon>
        <taxon>Glomeromycetes</taxon>
        <taxon>Archaeosporales</taxon>
        <taxon>Ambisporaceae</taxon>
        <taxon>Ambispora</taxon>
    </lineage>
</organism>
<feature type="region of interest" description="Disordered" evidence="1">
    <location>
        <begin position="307"/>
        <end position="336"/>
    </location>
</feature>
<accession>A0A9N9DAB3</accession>
<protein>
    <submittedName>
        <fullName evidence="2">1577_t:CDS:1</fullName>
    </submittedName>
</protein>
<dbReference type="EMBL" id="CAJVPS010007098">
    <property type="protein sequence ID" value="CAG8631729.1"/>
    <property type="molecule type" value="Genomic_DNA"/>
</dbReference>
<feature type="compositionally biased region" description="Polar residues" evidence="1">
    <location>
        <begin position="686"/>
        <end position="715"/>
    </location>
</feature>
<reference evidence="2" key="1">
    <citation type="submission" date="2021-06" db="EMBL/GenBank/DDBJ databases">
        <authorList>
            <person name="Kallberg Y."/>
            <person name="Tangrot J."/>
            <person name="Rosling A."/>
        </authorList>
    </citation>
    <scope>NUCLEOTIDE SEQUENCE</scope>
    <source>
        <strain evidence="2">FL130A</strain>
    </source>
</reference>
<name>A0A9N9DAB3_9GLOM</name>
<feature type="region of interest" description="Disordered" evidence="1">
    <location>
        <begin position="1"/>
        <end position="33"/>
    </location>
</feature>
<feature type="compositionally biased region" description="Low complexity" evidence="1">
    <location>
        <begin position="10"/>
        <end position="28"/>
    </location>
</feature>
<feature type="compositionally biased region" description="Low complexity" evidence="1">
    <location>
        <begin position="487"/>
        <end position="501"/>
    </location>
</feature>
<proteinExistence type="predicted"/>
<feature type="region of interest" description="Disordered" evidence="1">
    <location>
        <begin position="531"/>
        <end position="571"/>
    </location>
</feature>
<evidence type="ECO:0000313" key="3">
    <source>
        <dbReference type="Proteomes" id="UP000789508"/>
    </source>
</evidence>